<evidence type="ECO:0000313" key="3">
    <source>
        <dbReference type="RefSeq" id="XP_007010734.2"/>
    </source>
</evidence>
<dbReference type="Proteomes" id="UP000694886">
    <property type="component" value="Chromosome 10"/>
</dbReference>
<evidence type="ECO:0000256" key="1">
    <source>
        <dbReference type="SAM" id="MobiDB-lite"/>
    </source>
</evidence>
<dbReference type="GeneID" id="18587026"/>
<feature type="compositionally biased region" description="Pro residues" evidence="1">
    <location>
        <begin position="246"/>
        <end position="257"/>
    </location>
</feature>
<dbReference type="AlphaFoldDB" id="A0AB32UMK3"/>
<dbReference type="KEGG" id="tcc:18587026"/>
<dbReference type="RefSeq" id="XP_007010734.2">
    <property type="nucleotide sequence ID" value="XM_007010672.2"/>
</dbReference>
<dbReference type="PANTHER" id="PTHR36482:SF8">
    <property type="match status" value="1"/>
</dbReference>
<protein>
    <submittedName>
        <fullName evidence="3">Uncharacterized protein LOC18587026 isoform X1</fullName>
    </submittedName>
</protein>
<feature type="compositionally biased region" description="Low complexity" evidence="1">
    <location>
        <begin position="233"/>
        <end position="245"/>
    </location>
</feature>
<dbReference type="InterPro" id="IPR053085">
    <property type="entry name" value="Jasmonate-induced_protein"/>
</dbReference>
<reference evidence="3" key="2">
    <citation type="submission" date="2025-08" db="UniProtKB">
        <authorList>
            <consortium name="RefSeq"/>
        </authorList>
    </citation>
    <scope>IDENTIFICATION</scope>
</reference>
<proteinExistence type="predicted"/>
<evidence type="ECO:0000313" key="2">
    <source>
        <dbReference type="Proteomes" id="UP000694886"/>
    </source>
</evidence>
<accession>A0AB32UMK3</accession>
<dbReference type="Gramene" id="Tc10v2_t010630.1">
    <property type="protein sequence ID" value="Tc10v2_p010630.1"/>
    <property type="gene ID" value="Tc10v2_g010630"/>
</dbReference>
<organism evidence="2 3">
    <name type="scientific">Theobroma cacao</name>
    <name type="common">Cacao</name>
    <name type="synonym">Cocoa</name>
    <dbReference type="NCBI Taxonomy" id="3641"/>
    <lineage>
        <taxon>Eukaryota</taxon>
        <taxon>Viridiplantae</taxon>
        <taxon>Streptophyta</taxon>
        <taxon>Embryophyta</taxon>
        <taxon>Tracheophyta</taxon>
        <taxon>Spermatophyta</taxon>
        <taxon>Magnoliopsida</taxon>
        <taxon>eudicotyledons</taxon>
        <taxon>Gunneridae</taxon>
        <taxon>Pentapetalae</taxon>
        <taxon>rosids</taxon>
        <taxon>malvids</taxon>
        <taxon>Malvales</taxon>
        <taxon>Malvaceae</taxon>
        <taxon>Byttnerioideae</taxon>
        <taxon>Theobroma</taxon>
    </lineage>
</organism>
<name>A0AB32UMK3_THECC</name>
<reference evidence="2" key="1">
    <citation type="journal article" date="1997" name="Nucleic Acids Res.">
        <title>tRNAscan-SE: a program for improved detection of transfer RNA genes in genomic sequence.</title>
        <authorList>
            <person name="Lowe T.M."/>
            <person name="Eddy S.R."/>
        </authorList>
    </citation>
    <scope>NUCLEOTIDE SEQUENCE [LARGE SCALE GENOMIC DNA]</scope>
    <source>
        <strain evidence="2">r\B97-61/B2</strain>
    </source>
</reference>
<gene>
    <name evidence="3" type="primary">LOC18587026</name>
</gene>
<sequence length="257" mass="28171">MAANPALLAVQYAVGVPVSASRCQQLRRNLVTKTHHKTIMAAKSNPAVRYETGVLVSTPCQVLDRNRESSKRDKTIMAAYPIQFATDVPEFTDCNLRNFSGAELKLDDKTFWEGFDLAAGDLPRQIQDKGTPMFRHNAFGGSVIGSSGGLEYVFGGGEYKWIIAWRNSKNELNKVYTKIFKGEVVDWNAIRESLAKSNYKSSCNEFGYSSDVVIDQTSSTPIMTATLSKANPETEAPAEPTTVEPPAEPTTVEPPAP</sequence>
<dbReference type="PANTHER" id="PTHR36482">
    <property type="entry name" value="OSJNBA0024J22.15 PROTEIN"/>
    <property type="match status" value="1"/>
</dbReference>
<feature type="region of interest" description="Disordered" evidence="1">
    <location>
        <begin position="227"/>
        <end position="257"/>
    </location>
</feature>